<organism evidence="5 6">
    <name type="scientific">Sporotomaculum syntrophicum</name>
    <dbReference type="NCBI Taxonomy" id="182264"/>
    <lineage>
        <taxon>Bacteria</taxon>
        <taxon>Bacillati</taxon>
        <taxon>Bacillota</taxon>
        <taxon>Clostridia</taxon>
        <taxon>Eubacteriales</taxon>
        <taxon>Desulfallaceae</taxon>
        <taxon>Sporotomaculum</taxon>
    </lineage>
</organism>
<dbReference type="SUPFAM" id="SSF52540">
    <property type="entry name" value="P-loop containing nucleoside triphosphate hydrolases"/>
    <property type="match status" value="1"/>
</dbReference>
<keyword evidence="5" id="KW-0378">Hydrolase</keyword>
<evidence type="ECO:0000313" key="6">
    <source>
        <dbReference type="Proteomes" id="UP000798488"/>
    </source>
</evidence>
<dbReference type="GO" id="GO:0016887">
    <property type="term" value="F:ATP hydrolysis activity"/>
    <property type="evidence" value="ECO:0007669"/>
    <property type="project" value="InterPro"/>
</dbReference>
<dbReference type="Gene3D" id="3.40.50.300">
    <property type="entry name" value="P-loop containing nucleotide triphosphate hydrolases"/>
    <property type="match status" value="1"/>
</dbReference>
<protein>
    <submittedName>
        <fullName evidence="5">Aliphatic sulfonates import ATP-binding protein SsuB</fullName>
        <ecNumber evidence="5">3.6.3.-</ecNumber>
    </submittedName>
</protein>
<dbReference type="InterPro" id="IPR017871">
    <property type="entry name" value="ABC_transporter-like_CS"/>
</dbReference>
<dbReference type="InterPro" id="IPR003439">
    <property type="entry name" value="ABC_transporter-like_ATP-bd"/>
</dbReference>
<accession>A0A9D3AVZ9</accession>
<dbReference type="Proteomes" id="UP000798488">
    <property type="component" value="Unassembled WGS sequence"/>
</dbReference>
<dbReference type="PANTHER" id="PTHR42788:SF13">
    <property type="entry name" value="ALIPHATIC SULFONATES IMPORT ATP-BINDING PROTEIN SSUB"/>
    <property type="match status" value="1"/>
</dbReference>
<comment type="caution">
    <text evidence="5">The sequence shown here is derived from an EMBL/GenBank/DDBJ whole genome shotgun (WGS) entry which is preliminary data.</text>
</comment>
<keyword evidence="3 5" id="KW-0067">ATP-binding</keyword>
<dbReference type="GO" id="GO:0005524">
    <property type="term" value="F:ATP binding"/>
    <property type="evidence" value="ECO:0007669"/>
    <property type="project" value="UniProtKB-KW"/>
</dbReference>
<dbReference type="InterPro" id="IPR050166">
    <property type="entry name" value="ABC_transporter_ATP-bind"/>
</dbReference>
<sequence length="247" mass="28122">MGGLIEFEQVNKTLGQTRILDNFSFSIEENKIFCIIGPSGCGKTTILQMLAGLEQPDRGLLKGLTGKRVSYVFQEPRLLPWKTVAGNLDFILRDELPPAKKDKLIDHYLKIMGLDGYRNSYPKALSGGMKQRLAICRAFAYPHDILLLDEPFKSLDTPMRLGLVRHVIKLWQTAPRTIVFVTHDIIEALLLGHRIMVLAARPTEILEIIDLDMPHDQRHMGEELLGSLYTKLLDLLDKENKKYFPEL</sequence>
<name>A0A9D3AVZ9_9FIRM</name>
<dbReference type="EMBL" id="LSRS01000004">
    <property type="protein sequence ID" value="KAF1084790.1"/>
    <property type="molecule type" value="Genomic_DNA"/>
</dbReference>
<dbReference type="PROSITE" id="PS50893">
    <property type="entry name" value="ABC_TRANSPORTER_2"/>
    <property type="match status" value="1"/>
</dbReference>
<evidence type="ECO:0000256" key="2">
    <source>
        <dbReference type="ARBA" id="ARBA00022741"/>
    </source>
</evidence>
<evidence type="ECO:0000256" key="3">
    <source>
        <dbReference type="ARBA" id="ARBA00022840"/>
    </source>
</evidence>
<dbReference type="SMART" id="SM00382">
    <property type="entry name" value="AAA"/>
    <property type="match status" value="1"/>
</dbReference>
<dbReference type="EC" id="3.6.3.-" evidence="5"/>
<dbReference type="OrthoDB" id="9801958at2"/>
<keyword evidence="6" id="KW-1185">Reference proteome</keyword>
<gene>
    <name evidence="5" type="primary">ssuB_1</name>
    <name evidence="5" type="ORF">SPSYN_01960</name>
</gene>
<dbReference type="PROSITE" id="PS00211">
    <property type="entry name" value="ABC_TRANSPORTER_1"/>
    <property type="match status" value="1"/>
</dbReference>
<keyword evidence="2" id="KW-0547">Nucleotide-binding</keyword>
<evidence type="ECO:0000259" key="4">
    <source>
        <dbReference type="PROSITE" id="PS50893"/>
    </source>
</evidence>
<proteinExistence type="predicted"/>
<evidence type="ECO:0000313" key="5">
    <source>
        <dbReference type="EMBL" id="KAF1084790.1"/>
    </source>
</evidence>
<dbReference type="InterPro" id="IPR003593">
    <property type="entry name" value="AAA+_ATPase"/>
</dbReference>
<reference evidence="5" key="1">
    <citation type="submission" date="2016-02" db="EMBL/GenBank/DDBJ databases">
        <title>Draft Genome Sequence of Sporotomaculum syntrophicum Strain FB, a Syntrophic Benzoate Degrader.</title>
        <authorList>
            <person name="Nobu M.K."/>
            <person name="Narihiro T."/>
            <person name="Qiu Y.-L."/>
            <person name="Ohashi A."/>
            <person name="Liu W.-T."/>
            <person name="Yuji S."/>
        </authorList>
    </citation>
    <scope>NUCLEOTIDE SEQUENCE</scope>
    <source>
        <strain evidence="5">FB</strain>
    </source>
</reference>
<dbReference type="PANTHER" id="PTHR42788">
    <property type="entry name" value="TAURINE IMPORT ATP-BINDING PROTEIN-RELATED"/>
    <property type="match status" value="1"/>
</dbReference>
<feature type="domain" description="ABC transporter" evidence="4">
    <location>
        <begin position="5"/>
        <end position="225"/>
    </location>
</feature>
<dbReference type="Pfam" id="PF00005">
    <property type="entry name" value="ABC_tran"/>
    <property type="match status" value="1"/>
</dbReference>
<dbReference type="InterPro" id="IPR027417">
    <property type="entry name" value="P-loop_NTPase"/>
</dbReference>
<dbReference type="AlphaFoldDB" id="A0A9D3AVZ9"/>
<keyword evidence="1" id="KW-0813">Transport</keyword>
<evidence type="ECO:0000256" key="1">
    <source>
        <dbReference type="ARBA" id="ARBA00022448"/>
    </source>
</evidence>